<proteinExistence type="predicted"/>
<feature type="domain" description="ABC transporter" evidence="4">
    <location>
        <begin position="7"/>
        <end position="233"/>
    </location>
</feature>
<gene>
    <name evidence="5" type="ORF">PbB2_01129</name>
</gene>
<accession>A0A2P2E8R8</accession>
<dbReference type="PANTHER" id="PTHR24220">
    <property type="entry name" value="IMPORT ATP-BINDING PROTEIN"/>
    <property type="match status" value="1"/>
</dbReference>
<evidence type="ECO:0000313" key="5">
    <source>
        <dbReference type="EMBL" id="GBF57462.1"/>
    </source>
</evidence>
<keyword evidence="3 5" id="KW-0067">ATP-binding</keyword>
<dbReference type="InterPro" id="IPR017911">
    <property type="entry name" value="MacB-like_ATP-bd"/>
</dbReference>
<comment type="caution">
    <text evidence="5">The sequence shown here is derived from an EMBL/GenBank/DDBJ whole genome shotgun (WGS) entry which is preliminary data.</text>
</comment>
<dbReference type="AlphaFoldDB" id="A0A2P2E8R8"/>
<dbReference type="CDD" id="cd03255">
    <property type="entry name" value="ABC_MJ0796_LolCDE_FtsE"/>
    <property type="match status" value="1"/>
</dbReference>
<dbReference type="SMART" id="SM00382">
    <property type="entry name" value="AAA"/>
    <property type="match status" value="1"/>
</dbReference>
<dbReference type="SUPFAM" id="SSF52540">
    <property type="entry name" value="P-loop containing nucleoside triphosphate hydrolases"/>
    <property type="match status" value="1"/>
</dbReference>
<dbReference type="InterPro" id="IPR015854">
    <property type="entry name" value="ABC_transpr_LolD-like"/>
</dbReference>
<organism evidence="5 6">
    <name type="scientific">Candidatus Phycosocius bacilliformis</name>
    <dbReference type="NCBI Taxonomy" id="1445552"/>
    <lineage>
        <taxon>Bacteria</taxon>
        <taxon>Pseudomonadati</taxon>
        <taxon>Pseudomonadota</taxon>
        <taxon>Alphaproteobacteria</taxon>
        <taxon>Caulobacterales</taxon>
        <taxon>Caulobacterales incertae sedis</taxon>
        <taxon>Candidatus Phycosocius</taxon>
    </lineage>
</organism>
<dbReference type="GO" id="GO:0005886">
    <property type="term" value="C:plasma membrane"/>
    <property type="evidence" value="ECO:0007669"/>
    <property type="project" value="TreeGrafter"/>
</dbReference>
<evidence type="ECO:0000256" key="2">
    <source>
        <dbReference type="ARBA" id="ARBA00022741"/>
    </source>
</evidence>
<dbReference type="Pfam" id="PF00005">
    <property type="entry name" value="ABC_tran"/>
    <property type="match status" value="1"/>
</dbReference>
<keyword evidence="1" id="KW-0813">Transport</keyword>
<keyword evidence="6" id="KW-1185">Reference proteome</keyword>
<dbReference type="OrthoDB" id="7202172at2"/>
<dbReference type="InterPro" id="IPR003439">
    <property type="entry name" value="ABC_transporter-like_ATP-bd"/>
</dbReference>
<name>A0A2P2E8R8_9PROT</name>
<protein>
    <submittedName>
        <fullName evidence="5">Putative ABC transporter ATP-binding protein</fullName>
    </submittedName>
</protein>
<dbReference type="Gene3D" id="3.40.50.300">
    <property type="entry name" value="P-loop containing nucleotide triphosphate hydrolases"/>
    <property type="match status" value="1"/>
</dbReference>
<dbReference type="EMBL" id="BFBR01000003">
    <property type="protein sequence ID" value="GBF57462.1"/>
    <property type="molecule type" value="Genomic_DNA"/>
</dbReference>
<evidence type="ECO:0000313" key="6">
    <source>
        <dbReference type="Proteomes" id="UP000245086"/>
    </source>
</evidence>
<dbReference type="InterPro" id="IPR027417">
    <property type="entry name" value="P-loop_NTPase"/>
</dbReference>
<evidence type="ECO:0000256" key="3">
    <source>
        <dbReference type="ARBA" id="ARBA00022840"/>
    </source>
</evidence>
<evidence type="ECO:0000259" key="4">
    <source>
        <dbReference type="PROSITE" id="PS50893"/>
    </source>
</evidence>
<dbReference type="RefSeq" id="WP_108984353.1">
    <property type="nucleotide sequence ID" value="NZ_BFBR01000003.1"/>
</dbReference>
<sequence length="233" mass="25318">MRTETGLHAIGLSKWFGREPNAVRALDDVTLEIAPASFVIVLGASGSGKSCLLAAMSGLQRPDRGEVHFQGRDIWARGNQSAAAFRRDACGFVFQSPGLFPSLTAWQQIYVPLRQLGVDRQVARLRATEALDHVGLSAREGALPTQLSGGQNQRVAIARMLAKQPAILFCDEPTSALDTDNARLIGELFQHVVRQRGATIVCATHDERLIPFCDRVITLQAGSLIHDQLQDPA</sequence>
<reference evidence="5 6" key="1">
    <citation type="journal article" date="2018" name="Genome Announc.">
        <title>Draft Genome Sequence of "Candidatus Phycosocius bacilliformis," an Alphaproteobacterial Ectosymbiont of the Hydrocarbon-Producing Green Alga Botryococcus braunii.</title>
        <authorList>
            <person name="Tanabe Y."/>
            <person name="Yamaguchi H."/>
            <person name="Watanabe M.M."/>
        </authorList>
    </citation>
    <scope>NUCLEOTIDE SEQUENCE [LARGE SCALE GENOMIC DNA]</scope>
    <source>
        <strain evidence="5 6">BOTRYCO-2</strain>
    </source>
</reference>
<dbReference type="GO" id="GO:0022857">
    <property type="term" value="F:transmembrane transporter activity"/>
    <property type="evidence" value="ECO:0007669"/>
    <property type="project" value="TreeGrafter"/>
</dbReference>
<dbReference type="InterPro" id="IPR003593">
    <property type="entry name" value="AAA+_ATPase"/>
</dbReference>
<keyword evidence="2" id="KW-0547">Nucleotide-binding</keyword>
<dbReference type="PROSITE" id="PS50893">
    <property type="entry name" value="ABC_TRANSPORTER_2"/>
    <property type="match status" value="1"/>
</dbReference>
<dbReference type="GO" id="GO:0016887">
    <property type="term" value="F:ATP hydrolysis activity"/>
    <property type="evidence" value="ECO:0007669"/>
    <property type="project" value="InterPro"/>
</dbReference>
<dbReference type="Proteomes" id="UP000245086">
    <property type="component" value="Unassembled WGS sequence"/>
</dbReference>
<evidence type="ECO:0000256" key="1">
    <source>
        <dbReference type="ARBA" id="ARBA00022448"/>
    </source>
</evidence>
<dbReference type="GO" id="GO:0005524">
    <property type="term" value="F:ATP binding"/>
    <property type="evidence" value="ECO:0007669"/>
    <property type="project" value="UniProtKB-KW"/>
</dbReference>